<dbReference type="InterPro" id="IPR023214">
    <property type="entry name" value="HAD_sf"/>
</dbReference>
<feature type="binding site" evidence="8">
    <location>
        <position position="24"/>
    </location>
    <ligand>
        <name>Mg(2+)</name>
        <dbReference type="ChEBI" id="CHEBI:18420"/>
    </ligand>
</feature>
<dbReference type="EMBL" id="BPQB01000004">
    <property type="protein sequence ID" value="GJE86358.1"/>
    <property type="molecule type" value="Genomic_DNA"/>
</dbReference>
<dbReference type="FunFam" id="3.40.50.1000:FF:000039">
    <property type="entry name" value="Phosphoglycolate phosphatase"/>
    <property type="match status" value="1"/>
</dbReference>
<keyword evidence="8" id="KW-0479">Metal-binding</keyword>
<dbReference type="NCBIfam" id="TIGR01460">
    <property type="entry name" value="HAD-SF-IIA"/>
    <property type="match status" value="1"/>
</dbReference>
<feature type="active site" description="Proton donor" evidence="6">
    <location>
        <position position="26"/>
    </location>
</feature>
<dbReference type="Pfam" id="PF13242">
    <property type="entry name" value="Hydrolase_like"/>
    <property type="match status" value="1"/>
</dbReference>
<dbReference type="Proteomes" id="UP000703269">
    <property type="component" value="Unassembled WGS sequence"/>
</dbReference>
<gene>
    <name evidence="9" type="ORF">PsYK624_024380</name>
</gene>
<dbReference type="GO" id="GO:0046872">
    <property type="term" value="F:metal ion binding"/>
    <property type="evidence" value="ECO:0007669"/>
    <property type="project" value="UniProtKB-KW"/>
</dbReference>
<comment type="cofactor">
    <cofactor evidence="8">
        <name>Mg(2+)</name>
        <dbReference type="ChEBI" id="CHEBI:18420"/>
    </cofactor>
    <text evidence="8">Divalent metal ions. Mg(2+) is the most effective.</text>
</comment>
<dbReference type="GO" id="GO:0005737">
    <property type="term" value="C:cytoplasm"/>
    <property type="evidence" value="ECO:0007669"/>
    <property type="project" value="TreeGrafter"/>
</dbReference>
<organism evidence="9 10">
    <name type="scientific">Phanerochaete sordida</name>
    <dbReference type="NCBI Taxonomy" id="48140"/>
    <lineage>
        <taxon>Eukaryota</taxon>
        <taxon>Fungi</taxon>
        <taxon>Dikarya</taxon>
        <taxon>Basidiomycota</taxon>
        <taxon>Agaricomycotina</taxon>
        <taxon>Agaricomycetes</taxon>
        <taxon>Polyporales</taxon>
        <taxon>Phanerochaetaceae</taxon>
        <taxon>Phanerochaete</taxon>
    </lineage>
</organism>
<comment type="caution">
    <text evidence="9">The sequence shown here is derived from an EMBL/GenBank/DDBJ whole genome shotgun (WGS) entry which is preliminary data.</text>
</comment>
<feature type="active site" description="Nucleophile" evidence="6">
    <location>
        <position position="24"/>
    </location>
</feature>
<dbReference type="PANTHER" id="PTHR19288:SF46">
    <property type="entry name" value="HALOACID DEHALOGENASE-LIKE HYDROLASE DOMAIN-CONTAINING PROTEIN 2"/>
    <property type="match status" value="1"/>
</dbReference>
<comment type="catalytic activity">
    <reaction evidence="2 5">
        <text>4-nitrophenyl phosphate + H2O = 4-nitrophenol + phosphate + H(+)</text>
        <dbReference type="Rhea" id="RHEA:21664"/>
        <dbReference type="ChEBI" id="CHEBI:15377"/>
        <dbReference type="ChEBI" id="CHEBI:15378"/>
        <dbReference type="ChEBI" id="CHEBI:43474"/>
        <dbReference type="ChEBI" id="CHEBI:57917"/>
        <dbReference type="ChEBI" id="CHEBI:61146"/>
        <dbReference type="EC" id="3.1.3.41"/>
    </reaction>
</comment>
<evidence type="ECO:0000256" key="6">
    <source>
        <dbReference type="PIRSR" id="PIRSR000915-1"/>
    </source>
</evidence>
<dbReference type="PIRSF" id="PIRSF000915">
    <property type="entry name" value="PGP-type_phosphatase"/>
    <property type="match status" value="1"/>
</dbReference>
<evidence type="ECO:0000256" key="8">
    <source>
        <dbReference type="PIRSR" id="PIRSR000915-3"/>
    </source>
</evidence>
<dbReference type="Pfam" id="PF13344">
    <property type="entry name" value="Hydrolase_6"/>
    <property type="match status" value="1"/>
</dbReference>
<reference evidence="9 10" key="1">
    <citation type="submission" date="2021-08" db="EMBL/GenBank/DDBJ databases">
        <title>Draft Genome Sequence of Phanerochaete sordida strain YK-624.</title>
        <authorList>
            <person name="Mori T."/>
            <person name="Dohra H."/>
            <person name="Suzuki T."/>
            <person name="Kawagishi H."/>
            <person name="Hirai H."/>
        </authorList>
    </citation>
    <scope>NUCLEOTIDE SEQUENCE [LARGE SCALE GENOMIC DNA]</scope>
    <source>
        <strain evidence="9 10">YK-624</strain>
    </source>
</reference>
<evidence type="ECO:0000256" key="4">
    <source>
        <dbReference type="ARBA" id="ARBA00069197"/>
    </source>
</evidence>
<protein>
    <recommendedName>
        <fullName evidence="4 5">4-nitrophenylphosphatase</fullName>
        <shortName evidence="5">PNPPase</shortName>
        <ecNumber evidence="3 5">3.1.3.41</ecNumber>
    </recommendedName>
</protein>
<dbReference type="PANTHER" id="PTHR19288">
    <property type="entry name" value="4-NITROPHENYLPHOSPHATASE-RELATED"/>
    <property type="match status" value="1"/>
</dbReference>
<accession>A0A9P3FZW8</accession>
<evidence type="ECO:0000256" key="1">
    <source>
        <dbReference type="ARBA" id="ARBA00022801"/>
    </source>
</evidence>
<evidence type="ECO:0000313" key="10">
    <source>
        <dbReference type="Proteomes" id="UP000703269"/>
    </source>
</evidence>
<keyword evidence="1 5" id="KW-0378">Hydrolase</keyword>
<dbReference type="SUPFAM" id="SSF56784">
    <property type="entry name" value="HAD-like"/>
    <property type="match status" value="1"/>
</dbReference>
<dbReference type="GO" id="GO:0004035">
    <property type="term" value="F:alkaline phosphatase activity"/>
    <property type="evidence" value="ECO:0007669"/>
    <property type="project" value="TreeGrafter"/>
</dbReference>
<dbReference type="InterPro" id="IPR006357">
    <property type="entry name" value="HAD-SF_hydro_IIA"/>
</dbReference>
<proteinExistence type="predicted"/>
<evidence type="ECO:0000256" key="5">
    <source>
        <dbReference type="PIRNR" id="PIRNR000915"/>
    </source>
</evidence>
<dbReference type="NCBIfam" id="TIGR01452">
    <property type="entry name" value="PGP_euk"/>
    <property type="match status" value="1"/>
</dbReference>
<keyword evidence="10" id="KW-1185">Reference proteome</keyword>
<dbReference type="InterPro" id="IPR036412">
    <property type="entry name" value="HAD-like_sf"/>
</dbReference>
<evidence type="ECO:0000256" key="7">
    <source>
        <dbReference type="PIRSR" id="PIRSR000915-2"/>
    </source>
</evidence>
<dbReference type="AlphaFoldDB" id="A0A9P3FZW8"/>
<name>A0A9P3FZW8_9APHY</name>
<evidence type="ECO:0000256" key="3">
    <source>
        <dbReference type="ARBA" id="ARBA00066659"/>
    </source>
</evidence>
<evidence type="ECO:0000313" key="9">
    <source>
        <dbReference type="EMBL" id="GJE86358.1"/>
    </source>
</evidence>
<dbReference type="OrthoDB" id="413953at2759"/>
<feature type="binding site" evidence="8">
    <location>
        <position position="26"/>
    </location>
    <ligand>
        <name>Mg(2+)</name>
        <dbReference type="ChEBI" id="CHEBI:18420"/>
    </ligand>
</feature>
<dbReference type="Gene3D" id="3.40.50.1000">
    <property type="entry name" value="HAD superfamily/HAD-like"/>
    <property type="match status" value="2"/>
</dbReference>
<feature type="binding site" evidence="7">
    <location>
        <position position="219"/>
    </location>
    <ligand>
        <name>substrate</name>
    </ligand>
</feature>
<feature type="binding site" evidence="8">
    <location>
        <position position="244"/>
    </location>
    <ligand>
        <name>Mg(2+)</name>
        <dbReference type="ChEBI" id="CHEBI:18420"/>
    </ligand>
</feature>
<keyword evidence="8" id="KW-0460">Magnesium</keyword>
<sequence length="297" mass="32075">MAQRLSTDAHYKTLVDQYDTWLFDCDGVLWEGTRLIPGAVDVLAYLRKLGKSVLFVTNNATQSRVSYKAKFDKLGVEAHVDEIFGSAFAAAVYISTVLKFPKDKKVFVVGMSGIEEELREEGISFLGGTDPADNTLAPFSLEHWTPDPAVGAVLCGLDTAMNYTKMSKAFQYLLRPGTEFLATNSDSTYPTAHGLLPGAGACAAPIITALGRQPLSIGKPAGTMLECIKAKHDFDPKRTIMVGDRLNTDIEFGKNGGLATLLVLTGITKEHEVFGPNPSPTVPDFVTQSIGDLRALI</sequence>
<dbReference type="EC" id="3.1.3.41" evidence="3 5"/>
<dbReference type="GO" id="GO:0008967">
    <property type="term" value="F:phosphoglycolate phosphatase activity"/>
    <property type="evidence" value="ECO:0007669"/>
    <property type="project" value="TreeGrafter"/>
</dbReference>
<evidence type="ECO:0000256" key="2">
    <source>
        <dbReference type="ARBA" id="ARBA00050247"/>
    </source>
</evidence>
<dbReference type="InterPro" id="IPR006349">
    <property type="entry name" value="PGP_euk"/>
</dbReference>